<keyword evidence="3 5" id="KW-0687">Ribonucleoprotein</keyword>
<gene>
    <name evidence="5" type="primary">rplT</name>
    <name evidence="7" type="ORF">US58_C0001G0021</name>
</gene>
<dbReference type="PRINTS" id="PR00062">
    <property type="entry name" value="RIBOSOMALL20"/>
</dbReference>
<organism evidence="7 8">
    <name type="scientific">Candidatus Magasanikbacteria bacterium GW2011_GWA2_37_8</name>
    <dbReference type="NCBI Taxonomy" id="1619036"/>
    <lineage>
        <taxon>Bacteria</taxon>
        <taxon>Candidatus Magasanikiibacteriota</taxon>
    </lineage>
</organism>
<comment type="caution">
    <text evidence="7">The sequence shown here is derived from an EMBL/GenBank/DDBJ whole genome shotgun (WGS) entry which is preliminary data.</text>
</comment>
<dbReference type="InterPro" id="IPR035566">
    <property type="entry name" value="Ribosomal_protein_bL20_C"/>
</dbReference>
<dbReference type="GO" id="GO:0000027">
    <property type="term" value="P:ribosomal large subunit assembly"/>
    <property type="evidence" value="ECO:0007669"/>
    <property type="project" value="UniProtKB-UniRule"/>
</dbReference>
<dbReference type="CDD" id="cd07026">
    <property type="entry name" value="Ribosomal_L20"/>
    <property type="match status" value="1"/>
</dbReference>
<keyword evidence="2 5" id="KW-0689">Ribosomal protein</keyword>
<dbReference type="GO" id="GO:0005840">
    <property type="term" value="C:ribosome"/>
    <property type="evidence" value="ECO:0007669"/>
    <property type="project" value="UniProtKB-KW"/>
</dbReference>
<evidence type="ECO:0000313" key="8">
    <source>
        <dbReference type="Proteomes" id="UP000034333"/>
    </source>
</evidence>
<evidence type="ECO:0000256" key="2">
    <source>
        <dbReference type="ARBA" id="ARBA00022980"/>
    </source>
</evidence>
<dbReference type="Proteomes" id="UP000034333">
    <property type="component" value="Unassembled WGS sequence"/>
</dbReference>
<dbReference type="GO" id="GO:0019843">
    <property type="term" value="F:rRNA binding"/>
    <property type="evidence" value="ECO:0007669"/>
    <property type="project" value="UniProtKB-UniRule"/>
</dbReference>
<proteinExistence type="inferred from homology"/>
<evidence type="ECO:0000256" key="5">
    <source>
        <dbReference type="HAMAP-Rule" id="MF_00382"/>
    </source>
</evidence>
<dbReference type="AlphaFoldDB" id="A0A0G0HGJ6"/>
<dbReference type="Gene3D" id="6.10.160.10">
    <property type="match status" value="1"/>
</dbReference>
<dbReference type="HAMAP" id="MF_00382">
    <property type="entry name" value="Ribosomal_bL20"/>
    <property type="match status" value="1"/>
</dbReference>
<dbReference type="InterPro" id="IPR005813">
    <property type="entry name" value="Ribosomal_bL20"/>
</dbReference>
<dbReference type="SUPFAM" id="SSF74731">
    <property type="entry name" value="Ribosomal protein L20"/>
    <property type="match status" value="1"/>
</dbReference>
<evidence type="ECO:0000256" key="1">
    <source>
        <dbReference type="ARBA" id="ARBA00007698"/>
    </source>
</evidence>
<accession>A0A0G0HGJ6</accession>
<keyword evidence="5 6" id="KW-0699">rRNA-binding</keyword>
<reference evidence="7 8" key="1">
    <citation type="journal article" date="2015" name="Nature">
        <title>rRNA introns, odd ribosomes, and small enigmatic genomes across a large radiation of phyla.</title>
        <authorList>
            <person name="Brown C.T."/>
            <person name="Hug L.A."/>
            <person name="Thomas B.C."/>
            <person name="Sharon I."/>
            <person name="Castelle C.J."/>
            <person name="Singh A."/>
            <person name="Wilkins M.J."/>
            <person name="Williams K.H."/>
            <person name="Banfield J.F."/>
        </authorList>
    </citation>
    <scope>NUCLEOTIDE SEQUENCE [LARGE SCALE GENOMIC DNA]</scope>
</reference>
<dbReference type="NCBIfam" id="TIGR01032">
    <property type="entry name" value="rplT_bact"/>
    <property type="match status" value="1"/>
</dbReference>
<sequence>MTRIKGGVLHAKRRRGILKHTKGFRWGRKSKIKVAKTAKMKAGQFAYASRRTKKRLNRGLWQVKINAAVRALDMSYSKLMGLLKKNEIELDRKVLSQIAVQYPKMFAKIVEVVKK</sequence>
<keyword evidence="5 6" id="KW-0694">RNA-binding</keyword>
<dbReference type="PANTHER" id="PTHR10986">
    <property type="entry name" value="39S RIBOSOMAL PROTEIN L20"/>
    <property type="match status" value="1"/>
</dbReference>
<evidence type="ECO:0000256" key="4">
    <source>
        <dbReference type="ARBA" id="ARBA00035172"/>
    </source>
</evidence>
<dbReference type="GO" id="GO:0003735">
    <property type="term" value="F:structural constituent of ribosome"/>
    <property type="evidence" value="ECO:0007669"/>
    <property type="project" value="InterPro"/>
</dbReference>
<dbReference type="EMBL" id="LBTN01000001">
    <property type="protein sequence ID" value="KKQ41347.1"/>
    <property type="molecule type" value="Genomic_DNA"/>
</dbReference>
<comment type="similarity">
    <text evidence="1 5 6">Belongs to the bacterial ribosomal protein bL20 family.</text>
</comment>
<dbReference type="Pfam" id="PF00453">
    <property type="entry name" value="Ribosomal_L20"/>
    <property type="match status" value="1"/>
</dbReference>
<dbReference type="STRING" id="1619036.US58_C0001G0021"/>
<dbReference type="GO" id="GO:1990904">
    <property type="term" value="C:ribonucleoprotein complex"/>
    <property type="evidence" value="ECO:0007669"/>
    <property type="project" value="UniProtKB-KW"/>
</dbReference>
<dbReference type="GO" id="GO:0006412">
    <property type="term" value="P:translation"/>
    <property type="evidence" value="ECO:0007669"/>
    <property type="project" value="InterPro"/>
</dbReference>
<dbReference type="FunFam" id="1.10.1900.20:FF:000001">
    <property type="entry name" value="50S ribosomal protein L20"/>
    <property type="match status" value="1"/>
</dbReference>
<evidence type="ECO:0000313" key="7">
    <source>
        <dbReference type="EMBL" id="KKQ41347.1"/>
    </source>
</evidence>
<comment type="function">
    <text evidence="5 6">Binds directly to 23S ribosomal RNA and is necessary for the in vitro assembly process of the 50S ribosomal subunit. It is not involved in the protein synthesizing functions of that subunit.</text>
</comment>
<evidence type="ECO:0000256" key="3">
    <source>
        <dbReference type="ARBA" id="ARBA00023274"/>
    </source>
</evidence>
<dbReference type="Gene3D" id="1.10.1900.20">
    <property type="entry name" value="Ribosomal protein L20"/>
    <property type="match status" value="1"/>
</dbReference>
<evidence type="ECO:0000256" key="6">
    <source>
        <dbReference type="RuleBase" id="RU000560"/>
    </source>
</evidence>
<protein>
    <recommendedName>
        <fullName evidence="4 5">Large ribosomal subunit protein bL20</fullName>
    </recommendedName>
</protein>
<name>A0A0G0HGJ6_9BACT</name>